<dbReference type="InterPro" id="IPR029787">
    <property type="entry name" value="Nucleotide_cyclase"/>
</dbReference>
<evidence type="ECO:0000313" key="7">
    <source>
        <dbReference type="EMBL" id="ABD06875.1"/>
    </source>
</evidence>
<dbReference type="AlphaFoldDB" id="Q2IY35"/>
<dbReference type="InterPro" id="IPR013515">
    <property type="entry name" value="Phytochrome_cen-reg"/>
</dbReference>
<dbReference type="GO" id="GO:0009584">
    <property type="term" value="P:detection of visible light"/>
    <property type="evidence" value="ECO:0007669"/>
    <property type="project" value="InterPro"/>
</dbReference>
<keyword evidence="2" id="KW-0716">Sensory transduction</keyword>
<dbReference type="InterPro" id="IPR001294">
    <property type="entry name" value="Phytochrome"/>
</dbReference>
<dbReference type="InterPro" id="IPR003018">
    <property type="entry name" value="GAF"/>
</dbReference>
<evidence type="ECO:0000259" key="5">
    <source>
        <dbReference type="PROSITE" id="PS50046"/>
    </source>
</evidence>
<dbReference type="GO" id="GO:0003824">
    <property type="term" value="F:catalytic activity"/>
    <property type="evidence" value="ECO:0007669"/>
    <property type="project" value="UniProtKB-ARBA"/>
</dbReference>
<dbReference type="PROSITE" id="PS50046">
    <property type="entry name" value="PHYTOCHROME_2"/>
    <property type="match status" value="1"/>
</dbReference>
<reference evidence="7 8" key="1">
    <citation type="submission" date="2006-01" db="EMBL/GenBank/DDBJ databases">
        <title>Complete sequence of Rhodopseudomonas palustris HaA2.</title>
        <authorList>
            <consortium name="US DOE Joint Genome Institute"/>
            <person name="Copeland A."/>
            <person name="Lucas S."/>
            <person name="Lapidus A."/>
            <person name="Barry K."/>
            <person name="Detter J.C."/>
            <person name="Glavina T."/>
            <person name="Hammon N."/>
            <person name="Israni S."/>
            <person name="Pitluck S."/>
            <person name="Chain P."/>
            <person name="Malfatti S."/>
            <person name="Shin M."/>
            <person name="Vergez L."/>
            <person name="Schmutz J."/>
            <person name="Larimer F."/>
            <person name="Land M."/>
            <person name="Hauser L."/>
            <person name="Pelletier D.A."/>
            <person name="Kyrpides N."/>
            <person name="Anderson I."/>
            <person name="Oda Y."/>
            <person name="Harwood C.S."/>
            <person name="Richardson P."/>
        </authorList>
    </citation>
    <scope>NUCLEOTIDE SEQUENCE [LARGE SCALE GENOMIC DNA]</scope>
    <source>
        <strain evidence="7 8">HaA2</strain>
    </source>
</reference>
<evidence type="ECO:0000259" key="6">
    <source>
        <dbReference type="PROSITE" id="PS50887"/>
    </source>
</evidence>
<dbReference type="RefSeq" id="WP_011441062.1">
    <property type="nucleotide sequence ID" value="NC_007778.1"/>
</dbReference>
<dbReference type="Pfam" id="PF01590">
    <property type="entry name" value="GAF"/>
    <property type="match status" value="1"/>
</dbReference>
<protein>
    <submittedName>
        <fullName evidence="7">Diguanylate cyclase with GAF sensor</fullName>
    </submittedName>
</protein>
<dbReference type="EMBL" id="CP000250">
    <property type="protein sequence ID" value="ABD06875.1"/>
    <property type="molecule type" value="Genomic_DNA"/>
</dbReference>
<evidence type="ECO:0000313" key="8">
    <source>
        <dbReference type="Proteomes" id="UP000008809"/>
    </source>
</evidence>
<evidence type="ECO:0000256" key="2">
    <source>
        <dbReference type="ARBA" id="ARBA00022606"/>
    </source>
</evidence>
<dbReference type="InterPro" id="IPR035965">
    <property type="entry name" value="PAS-like_dom_sf"/>
</dbReference>
<name>Q2IY35_RHOP2</name>
<dbReference type="NCBIfam" id="TIGR00254">
    <property type="entry name" value="GGDEF"/>
    <property type="match status" value="1"/>
</dbReference>
<dbReference type="STRING" id="316058.RPB_2169"/>
<dbReference type="PANTHER" id="PTHR44757">
    <property type="entry name" value="DIGUANYLATE CYCLASE DGCP"/>
    <property type="match status" value="1"/>
</dbReference>
<keyword evidence="3" id="KW-0157">Chromophore</keyword>
<keyword evidence="8" id="KW-1185">Reference proteome</keyword>
<evidence type="ECO:0000256" key="3">
    <source>
        <dbReference type="ARBA" id="ARBA00022991"/>
    </source>
</evidence>
<dbReference type="PANTHER" id="PTHR44757:SF2">
    <property type="entry name" value="BIOFILM ARCHITECTURE MAINTENANCE PROTEIN MBAA"/>
    <property type="match status" value="1"/>
</dbReference>
<dbReference type="PRINTS" id="PR01033">
    <property type="entry name" value="PHYTOCHROME"/>
</dbReference>
<dbReference type="InterPro" id="IPR043128">
    <property type="entry name" value="Rev_trsase/Diguanyl_cyclase"/>
</dbReference>
<dbReference type="Pfam" id="PF00990">
    <property type="entry name" value="GGDEF"/>
    <property type="match status" value="1"/>
</dbReference>
<gene>
    <name evidence="7" type="ordered locus">RPB_2169</name>
</gene>
<accession>Q2IY35</accession>
<dbReference type="SMART" id="SM00267">
    <property type="entry name" value="GGDEF"/>
    <property type="match status" value="1"/>
</dbReference>
<keyword evidence="4" id="KW-0675">Receptor</keyword>
<dbReference type="Pfam" id="PF00360">
    <property type="entry name" value="PHY"/>
    <property type="match status" value="1"/>
</dbReference>
<evidence type="ECO:0000256" key="4">
    <source>
        <dbReference type="ARBA" id="ARBA00023170"/>
    </source>
</evidence>
<proteinExistence type="predicted"/>
<evidence type="ECO:0000256" key="1">
    <source>
        <dbReference type="ARBA" id="ARBA00022543"/>
    </source>
</evidence>
<dbReference type="Gene3D" id="3.30.450.270">
    <property type="match status" value="1"/>
</dbReference>
<dbReference type="InterPro" id="IPR043150">
    <property type="entry name" value="Phytochrome_PHY_sf"/>
</dbReference>
<dbReference type="InterPro" id="IPR013654">
    <property type="entry name" value="PAS_2"/>
</dbReference>
<dbReference type="GO" id="GO:0006355">
    <property type="term" value="P:regulation of DNA-templated transcription"/>
    <property type="evidence" value="ECO:0007669"/>
    <property type="project" value="InterPro"/>
</dbReference>
<dbReference type="Pfam" id="PF08446">
    <property type="entry name" value="PAS_2"/>
    <property type="match status" value="1"/>
</dbReference>
<dbReference type="CDD" id="cd01949">
    <property type="entry name" value="GGDEF"/>
    <property type="match status" value="1"/>
</dbReference>
<dbReference type="eggNOG" id="COG4251">
    <property type="taxonomic scope" value="Bacteria"/>
</dbReference>
<organism evidence="7 8">
    <name type="scientific">Rhodopseudomonas palustris (strain HaA2)</name>
    <dbReference type="NCBI Taxonomy" id="316058"/>
    <lineage>
        <taxon>Bacteria</taxon>
        <taxon>Pseudomonadati</taxon>
        <taxon>Pseudomonadota</taxon>
        <taxon>Alphaproteobacteria</taxon>
        <taxon>Hyphomicrobiales</taxon>
        <taxon>Nitrobacteraceae</taxon>
        <taxon>Rhodopseudomonas</taxon>
    </lineage>
</organism>
<dbReference type="Gene3D" id="3.30.70.270">
    <property type="match status" value="1"/>
</dbReference>
<dbReference type="PROSITE" id="PS50887">
    <property type="entry name" value="GGDEF"/>
    <property type="match status" value="1"/>
</dbReference>
<dbReference type="SUPFAM" id="SSF55781">
    <property type="entry name" value="GAF domain-like"/>
    <property type="match status" value="2"/>
</dbReference>
<dbReference type="SUPFAM" id="SSF55073">
    <property type="entry name" value="Nucleotide cyclase"/>
    <property type="match status" value="1"/>
</dbReference>
<dbReference type="SMART" id="SM00065">
    <property type="entry name" value="GAF"/>
    <property type="match status" value="1"/>
</dbReference>
<keyword evidence="1" id="KW-0600">Photoreceptor protein</keyword>
<dbReference type="Proteomes" id="UP000008809">
    <property type="component" value="Chromosome"/>
</dbReference>
<dbReference type="SUPFAM" id="SSF55785">
    <property type="entry name" value="PYP-like sensor domain (PAS domain)"/>
    <property type="match status" value="2"/>
</dbReference>
<dbReference type="InterPro" id="IPR029016">
    <property type="entry name" value="GAF-like_dom_sf"/>
</dbReference>
<dbReference type="InterPro" id="IPR016132">
    <property type="entry name" value="Phyto_chromo_attachment"/>
</dbReference>
<dbReference type="Gene3D" id="3.30.450.40">
    <property type="match status" value="1"/>
</dbReference>
<dbReference type="FunFam" id="3.30.70.270:FF:000001">
    <property type="entry name" value="Diguanylate cyclase domain protein"/>
    <property type="match status" value="1"/>
</dbReference>
<dbReference type="KEGG" id="rpb:RPB_2169"/>
<dbReference type="InterPro" id="IPR000160">
    <property type="entry name" value="GGDEF_dom"/>
</dbReference>
<dbReference type="Gene3D" id="3.30.450.20">
    <property type="entry name" value="PAS domain"/>
    <property type="match status" value="2"/>
</dbReference>
<dbReference type="Pfam" id="PF12860">
    <property type="entry name" value="PAS_7"/>
    <property type="match status" value="1"/>
</dbReference>
<dbReference type="eggNOG" id="COG5001">
    <property type="taxonomic scope" value="Bacteria"/>
</dbReference>
<feature type="domain" description="GGDEF" evidence="6">
    <location>
        <begin position="676"/>
        <end position="810"/>
    </location>
</feature>
<dbReference type="GO" id="GO:0009881">
    <property type="term" value="F:photoreceptor activity"/>
    <property type="evidence" value="ECO:0007669"/>
    <property type="project" value="UniProtKB-KW"/>
</dbReference>
<dbReference type="HOGENOM" id="CLU_000445_50_5_5"/>
<sequence>MASEIVQSDLDYSICDREPIHIPGAIQPHGAFLAARVDTSVVTHASANLDEMLGISAGAALGQTLRQSIGALASGTILDAISRDHSALYQLSGWYGKDLHLTAYRVGPQVCIDVEPVSPSVAPISPVHRVRAVLDAFRSAEGQRELCALAVRSLREITGYDRVMAYRFDTDGHGEVIAEARGCEMDPYLGLHYPASDIPPQARQLYLRQRVGAIVDSRYRPVPLLTDRTLDHGTPLDLTCSTLRSVSPYHLAYMQNMQTAASLTIGLAEGPELWGMLVCHHRTPRNPGPELRAAADILGQFVSTLLGPLGEAEAARKRVERNATMMRLAEQFASAPTMLEAFAATESELLDLVDAAGAIISFAGVVRCIGRTPPPGQAERALARLRDESAGELLACDDLGLRHPELSACKRGGSGALLLPLVGADDAMLWFRPEQSRTTRWGGNPAEPALADAATGLISPRASFAVWIQTVSGHSAPWKEGDIAIAHEFRKLIEGETARRTKAELTQLRLAREQDQIVQAARLKVALENLRDGVAMFDADSRLVMCNNLYAKLYRLPEALQQVGTHIRDIVQSCIANGVVADDIGSQEEWLKLYVLPTDTSSRIQQLSDGRLINLTRQPLPEGGWVSTHEDITEQQRREAEILFLAHHDLLTGLANRAAFDETVETAVARLQRNGEPFTLFMLDLDRFKQVNDTFGHPAGDQLLREAAQRLRSSVRKTDILARLGGDEFAIVQFGAGDRFKAAKGLAERIVRLISQPFDLGGAQVSVGISIGIAIAPHAATDAAALLKMADVALYAVKSEGRNGFRFFEPEA</sequence>
<dbReference type="InterPro" id="IPR052155">
    <property type="entry name" value="Biofilm_reg_signaling"/>
</dbReference>
<feature type="domain" description="Phytochrome chromophore attachment site" evidence="5">
    <location>
        <begin position="142"/>
        <end position="300"/>
    </location>
</feature>